<organism evidence="2 3">
    <name type="scientific">Pseudodesulfovibrio portus</name>
    <dbReference type="NCBI Taxonomy" id="231439"/>
    <lineage>
        <taxon>Bacteria</taxon>
        <taxon>Pseudomonadati</taxon>
        <taxon>Thermodesulfobacteriota</taxon>
        <taxon>Desulfovibrionia</taxon>
        <taxon>Desulfovibrionales</taxon>
        <taxon>Desulfovibrionaceae</taxon>
    </lineage>
</organism>
<evidence type="ECO:0000256" key="1">
    <source>
        <dbReference type="SAM" id="SignalP"/>
    </source>
</evidence>
<keyword evidence="3" id="KW-1185">Reference proteome</keyword>
<dbReference type="EMBL" id="AP026708">
    <property type="protein sequence ID" value="BDQ34776.1"/>
    <property type="molecule type" value="Genomic_DNA"/>
</dbReference>
<feature type="chain" id="PRO_5046175635" evidence="1">
    <location>
        <begin position="21"/>
        <end position="112"/>
    </location>
</feature>
<reference evidence="2" key="1">
    <citation type="submission" date="2022-08" db="EMBL/GenBank/DDBJ databases">
        <title>Genome Sequence of the sulphate-reducing bacterium, Pseudodesulfovibrio portus JCM14722.</title>
        <authorList>
            <person name="Kondo R."/>
            <person name="Kataoka T."/>
        </authorList>
    </citation>
    <scope>NUCLEOTIDE SEQUENCE</scope>
    <source>
        <strain evidence="2">JCM 14722</strain>
    </source>
</reference>
<feature type="signal peptide" evidence="1">
    <location>
        <begin position="1"/>
        <end position="20"/>
    </location>
</feature>
<sequence>MIPAAVMKFLKPIGAGLALAYLATGLVDGPAPVNFRPENPYSAKQTEIVEPHAAVVIEKNIMKLGSLLSVSEGDIVLPEAIVRSDDEIEVLPLPDSGFGPAVKGEVVENPDL</sequence>
<accession>A0ABM8ATD3</accession>
<dbReference type="Proteomes" id="UP001061361">
    <property type="component" value="Chromosome"/>
</dbReference>
<name>A0ABM8ATD3_9BACT</name>
<evidence type="ECO:0000313" key="3">
    <source>
        <dbReference type="Proteomes" id="UP001061361"/>
    </source>
</evidence>
<protein>
    <submittedName>
        <fullName evidence="2">Uncharacterized protein</fullName>
    </submittedName>
</protein>
<proteinExistence type="predicted"/>
<keyword evidence="1" id="KW-0732">Signal</keyword>
<dbReference type="RefSeq" id="WP_264981668.1">
    <property type="nucleotide sequence ID" value="NZ_AP026708.1"/>
</dbReference>
<gene>
    <name evidence="2" type="ORF">JCM14722_23180</name>
</gene>
<evidence type="ECO:0000313" key="2">
    <source>
        <dbReference type="EMBL" id="BDQ34776.1"/>
    </source>
</evidence>